<evidence type="ECO:0000256" key="2">
    <source>
        <dbReference type="ARBA" id="ARBA00022676"/>
    </source>
</evidence>
<organism evidence="5 6">
    <name type="scientific">Chitinophaga jiangningensis</name>
    <dbReference type="NCBI Taxonomy" id="1419482"/>
    <lineage>
        <taxon>Bacteria</taxon>
        <taxon>Pseudomonadati</taxon>
        <taxon>Bacteroidota</taxon>
        <taxon>Chitinophagia</taxon>
        <taxon>Chitinophagales</taxon>
        <taxon>Chitinophagaceae</taxon>
        <taxon>Chitinophaga</taxon>
    </lineage>
</organism>
<protein>
    <recommendedName>
        <fullName evidence="4">Glycosyltransferase 2-like domain-containing protein</fullName>
    </recommendedName>
</protein>
<evidence type="ECO:0000256" key="1">
    <source>
        <dbReference type="ARBA" id="ARBA00006739"/>
    </source>
</evidence>
<dbReference type="SUPFAM" id="SSF53448">
    <property type="entry name" value="Nucleotide-diphospho-sugar transferases"/>
    <property type="match status" value="1"/>
</dbReference>
<dbReference type="AlphaFoldDB" id="A0A1M7MPT7"/>
<comment type="similarity">
    <text evidence="1">Belongs to the glycosyltransferase 2 family.</text>
</comment>
<keyword evidence="2" id="KW-0328">Glycosyltransferase</keyword>
<dbReference type="GO" id="GO:0016757">
    <property type="term" value="F:glycosyltransferase activity"/>
    <property type="evidence" value="ECO:0007669"/>
    <property type="project" value="UniProtKB-KW"/>
</dbReference>
<dbReference type="EMBL" id="FRBL01000014">
    <property type="protein sequence ID" value="SHM93032.1"/>
    <property type="molecule type" value="Genomic_DNA"/>
</dbReference>
<sequence>MLKDNHIPLVSIITVNYNTPVVTQALLASIHRNDYTNVEVIVVDNASTDDPTALLEEVYPAVRVIRSERNRGFAGGNNLGIAAAKGEYLFLVNNDTEFTPGLIQGLLAVFEHHKDAGIVSPKFHFYYQPGVIEYAGYQKVDVLTGRNSMIGRGVRDDGQFTAIADTAYAHGGAMMMKKNIMARVGPMPDIYFLYYEELDWCEQFRRMGYRMYFQPASLIYHKESMTTGKYSALKTYYLTRNRILFMRRNVRWPQLLLFAGYFTCITIPKNTLTFLLKREWKHLQAFWKGVSWHLKPF</sequence>
<evidence type="ECO:0000313" key="6">
    <source>
        <dbReference type="Proteomes" id="UP000184420"/>
    </source>
</evidence>
<dbReference type="PANTHER" id="PTHR43179">
    <property type="entry name" value="RHAMNOSYLTRANSFERASE WBBL"/>
    <property type="match status" value="1"/>
</dbReference>
<feature type="domain" description="Glycosyltransferase 2-like" evidence="4">
    <location>
        <begin position="11"/>
        <end position="133"/>
    </location>
</feature>
<reference evidence="5 6" key="1">
    <citation type="submission" date="2016-11" db="EMBL/GenBank/DDBJ databases">
        <authorList>
            <person name="Jaros S."/>
            <person name="Januszkiewicz K."/>
            <person name="Wedrychowicz H."/>
        </authorList>
    </citation>
    <scope>NUCLEOTIDE SEQUENCE [LARGE SCALE GENOMIC DNA]</scope>
    <source>
        <strain evidence="5 6">DSM 27406</strain>
    </source>
</reference>
<dbReference type="Gene3D" id="3.90.550.10">
    <property type="entry name" value="Spore Coat Polysaccharide Biosynthesis Protein SpsA, Chain A"/>
    <property type="match status" value="1"/>
</dbReference>
<proteinExistence type="inferred from homology"/>
<dbReference type="PANTHER" id="PTHR43179:SF12">
    <property type="entry name" value="GALACTOFURANOSYLTRANSFERASE GLFT2"/>
    <property type="match status" value="1"/>
</dbReference>
<accession>A0A1M7MPT7</accession>
<dbReference type="STRING" id="1419482.SAMN05444266_11428"/>
<gene>
    <name evidence="5" type="ORF">SAMN05444266_11428</name>
</gene>
<dbReference type="InterPro" id="IPR029044">
    <property type="entry name" value="Nucleotide-diphossugar_trans"/>
</dbReference>
<dbReference type="OrthoDB" id="9771846at2"/>
<dbReference type="InterPro" id="IPR001173">
    <property type="entry name" value="Glyco_trans_2-like"/>
</dbReference>
<dbReference type="Proteomes" id="UP000184420">
    <property type="component" value="Unassembled WGS sequence"/>
</dbReference>
<evidence type="ECO:0000259" key="4">
    <source>
        <dbReference type="Pfam" id="PF00535"/>
    </source>
</evidence>
<keyword evidence="3" id="KW-0808">Transferase</keyword>
<dbReference type="Pfam" id="PF00535">
    <property type="entry name" value="Glycos_transf_2"/>
    <property type="match status" value="1"/>
</dbReference>
<name>A0A1M7MPT7_9BACT</name>
<evidence type="ECO:0000313" key="5">
    <source>
        <dbReference type="EMBL" id="SHM93032.1"/>
    </source>
</evidence>
<dbReference type="RefSeq" id="WP_073087487.1">
    <property type="nucleotide sequence ID" value="NZ_FRBL01000014.1"/>
</dbReference>
<evidence type="ECO:0000256" key="3">
    <source>
        <dbReference type="ARBA" id="ARBA00022679"/>
    </source>
</evidence>
<dbReference type="CDD" id="cd04186">
    <property type="entry name" value="GT_2_like_c"/>
    <property type="match status" value="1"/>
</dbReference>
<keyword evidence="6" id="KW-1185">Reference proteome</keyword>